<dbReference type="EMBL" id="JAMXLR010000026">
    <property type="protein sequence ID" value="MCO6043817.1"/>
    <property type="molecule type" value="Genomic_DNA"/>
</dbReference>
<dbReference type="Pfam" id="PF14520">
    <property type="entry name" value="HHH_5"/>
    <property type="match status" value="1"/>
</dbReference>
<feature type="domain" description="BRCT" evidence="16">
    <location>
        <begin position="636"/>
        <end position="714"/>
    </location>
</feature>
<dbReference type="InterPro" id="IPR010994">
    <property type="entry name" value="RuvA_2-like"/>
</dbReference>
<dbReference type="InterPro" id="IPR012340">
    <property type="entry name" value="NA-bd_OB-fold"/>
</dbReference>
<evidence type="ECO:0000256" key="15">
    <source>
        <dbReference type="SAM" id="MobiDB-lite"/>
    </source>
</evidence>
<dbReference type="Gene3D" id="1.10.287.610">
    <property type="entry name" value="Helix hairpin bin"/>
    <property type="match status" value="1"/>
</dbReference>
<dbReference type="InterPro" id="IPR001679">
    <property type="entry name" value="DNA_ligase"/>
</dbReference>
<dbReference type="SMART" id="SM00532">
    <property type="entry name" value="LIGANc"/>
    <property type="match status" value="1"/>
</dbReference>
<proteinExistence type="inferred from homology"/>
<keyword evidence="6 14" id="KW-0479">Metal-binding</keyword>
<dbReference type="NCBIfam" id="TIGR00575">
    <property type="entry name" value="dnlj"/>
    <property type="match status" value="1"/>
</dbReference>
<comment type="cofactor">
    <cofactor evidence="14">
        <name>Mg(2+)</name>
        <dbReference type="ChEBI" id="CHEBI:18420"/>
    </cofactor>
    <cofactor evidence="14">
        <name>Mn(2+)</name>
        <dbReference type="ChEBI" id="CHEBI:29035"/>
    </cofactor>
</comment>
<accession>A0A9X2F7K2</accession>
<dbReference type="InterPro" id="IPR018239">
    <property type="entry name" value="DNA_ligase_AS"/>
</dbReference>
<dbReference type="SMART" id="SM00292">
    <property type="entry name" value="BRCT"/>
    <property type="match status" value="1"/>
</dbReference>
<dbReference type="PANTHER" id="PTHR23389:SF9">
    <property type="entry name" value="DNA LIGASE"/>
    <property type="match status" value="1"/>
</dbReference>
<dbReference type="InterPro" id="IPR013840">
    <property type="entry name" value="DNAligase_N"/>
</dbReference>
<comment type="similarity">
    <text evidence="13 14">Belongs to the NAD-dependent DNA ligase family. LigA subfamily.</text>
</comment>
<keyword evidence="4 14" id="KW-0436">Ligase</keyword>
<evidence type="ECO:0000256" key="11">
    <source>
        <dbReference type="ARBA" id="ARBA00023204"/>
    </source>
</evidence>
<feature type="binding site" evidence="14">
    <location>
        <begin position="31"/>
        <end position="35"/>
    </location>
    <ligand>
        <name>NAD(+)</name>
        <dbReference type="ChEBI" id="CHEBI:57540"/>
    </ligand>
</feature>
<dbReference type="GO" id="GO:0005829">
    <property type="term" value="C:cytosol"/>
    <property type="evidence" value="ECO:0007669"/>
    <property type="project" value="TreeGrafter"/>
</dbReference>
<evidence type="ECO:0000256" key="6">
    <source>
        <dbReference type="ARBA" id="ARBA00022723"/>
    </source>
</evidence>
<comment type="catalytic activity">
    <reaction evidence="12 14">
        <text>NAD(+) + (deoxyribonucleotide)n-3'-hydroxyl + 5'-phospho-(deoxyribonucleotide)m = (deoxyribonucleotide)n+m + AMP + beta-nicotinamide D-nucleotide.</text>
        <dbReference type="EC" id="6.5.1.2"/>
    </reaction>
</comment>
<dbReference type="FunFam" id="2.40.50.140:FF:000012">
    <property type="entry name" value="DNA ligase"/>
    <property type="match status" value="1"/>
</dbReference>
<evidence type="ECO:0000313" key="18">
    <source>
        <dbReference type="Proteomes" id="UP001155241"/>
    </source>
</evidence>
<sequence>MDDAQRIQQLRDEIREHDRQYYVDAKPTISDRQYDRLLEELKQLEAANPELITPDSPTQRVGGEPIEGFEQIEHARPMYSIDNSYDPDDLRKWADRLPLEVDSFAIDPKIDGVAISLRYEDGQLVLAATRGDGRQGDNVTQNVRTIRSVPLSLDTQGSPPPAVLEVRGEIYCPWEVFNKWNEQLEEEGQQLLANPRNATAGLLKRHDSRIVAQRRLEFCAHGRGQLDGVDATSVTEFNQQIAAWGIPTNPFTNTANDIDEVLKIIAEFETTRHNLPYAVDGMVVKVNRFDLQDELGFTSRFPRWCIAYKYAAEQAETTLLEILWQVGKTGKLTPRATLEPVLVAGTTVQHATLHNMGEVLRKDLRIGDRVIIEKAGEIIPQVVQALTKERPQNAKLPTPPTQCPECGGDVEIEFDQRRMHDVKAWESRVEREKQRAEKKGEKPREIPQPAPITELDETARYCMNPECPAQFRERLEHFAGRGQLDIDGMGEKVVEQLTEAGLVRTIGDVFRLRERRDEVLELERMGEKKADNLFAGIDAAKQRGLARTLSALGIRHVGSTASRILAEHYRTIDKMIAASEEDIATFKIGENESGIGPEIAKSIYAFLHSHTGEAVVEELRTAGVSLEMPEEETSGSAGSALAGKSLVVTGTLAKYSRKEIEELIVKHGGKASSSVSKSTAYLVAGEKAGSKLEKATKLGVPVLTEEEFETLIAE</sequence>
<evidence type="ECO:0000256" key="10">
    <source>
        <dbReference type="ARBA" id="ARBA00023027"/>
    </source>
</evidence>
<dbReference type="GO" id="GO:0046872">
    <property type="term" value="F:metal ion binding"/>
    <property type="evidence" value="ECO:0007669"/>
    <property type="project" value="UniProtKB-KW"/>
</dbReference>
<dbReference type="HAMAP" id="MF_01588">
    <property type="entry name" value="DNA_ligase_A"/>
    <property type="match status" value="1"/>
</dbReference>
<organism evidence="17 18">
    <name type="scientific">Aeoliella straminimaris</name>
    <dbReference type="NCBI Taxonomy" id="2954799"/>
    <lineage>
        <taxon>Bacteria</taxon>
        <taxon>Pseudomonadati</taxon>
        <taxon>Planctomycetota</taxon>
        <taxon>Planctomycetia</taxon>
        <taxon>Pirellulales</taxon>
        <taxon>Lacipirellulaceae</taxon>
        <taxon>Aeoliella</taxon>
    </lineage>
</organism>
<feature type="binding site" evidence="14">
    <location>
        <position position="169"/>
    </location>
    <ligand>
        <name>NAD(+)</name>
        <dbReference type="ChEBI" id="CHEBI:57540"/>
    </ligand>
</feature>
<dbReference type="SUPFAM" id="SSF56091">
    <property type="entry name" value="DNA ligase/mRNA capping enzyme, catalytic domain"/>
    <property type="match status" value="1"/>
</dbReference>
<dbReference type="Pfam" id="PF01653">
    <property type="entry name" value="DNA_ligase_aden"/>
    <property type="match status" value="1"/>
</dbReference>
<dbReference type="Gene3D" id="3.40.50.10190">
    <property type="entry name" value="BRCT domain"/>
    <property type="match status" value="1"/>
</dbReference>
<keyword evidence="9 14" id="KW-0460">Magnesium</keyword>
<feature type="binding site" evidence="14">
    <location>
        <position position="130"/>
    </location>
    <ligand>
        <name>NAD(+)</name>
        <dbReference type="ChEBI" id="CHEBI:57540"/>
    </ligand>
</feature>
<dbReference type="GO" id="GO:0003911">
    <property type="term" value="F:DNA ligase (NAD+) activity"/>
    <property type="evidence" value="ECO:0007669"/>
    <property type="project" value="UniProtKB-UniRule"/>
</dbReference>
<dbReference type="FunFam" id="1.10.287.610:FF:000002">
    <property type="entry name" value="DNA ligase"/>
    <property type="match status" value="1"/>
</dbReference>
<dbReference type="InterPro" id="IPR001357">
    <property type="entry name" value="BRCT_dom"/>
</dbReference>
<reference evidence="17" key="1">
    <citation type="submission" date="2022-06" db="EMBL/GenBank/DDBJ databases">
        <title>Aeoliella straminimaris, a novel planctomycete from sediments.</title>
        <authorList>
            <person name="Vitorino I.R."/>
            <person name="Lage O.M."/>
        </authorList>
    </citation>
    <scope>NUCLEOTIDE SEQUENCE</scope>
    <source>
        <strain evidence="17">ICT_H6.2</strain>
    </source>
</reference>
<keyword evidence="5 14" id="KW-0235">DNA replication</keyword>
<dbReference type="CDD" id="cd00114">
    <property type="entry name" value="LIGANc"/>
    <property type="match status" value="1"/>
</dbReference>
<evidence type="ECO:0000256" key="5">
    <source>
        <dbReference type="ARBA" id="ARBA00022705"/>
    </source>
</evidence>
<feature type="binding site" evidence="14">
    <location>
        <position position="107"/>
    </location>
    <ligand>
        <name>NAD(+)</name>
        <dbReference type="ChEBI" id="CHEBI:57540"/>
    </ligand>
</feature>
<protein>
    <recommendedName>
        <fullName evidence="3 14">DNA ligase</fullName>
        <ecNumber evidence="2 14">6.5.1.2</ecNumber>
    </recommendedName>
    <alternativeName>
        <fullName evidence="14">Polydeoxyribonucleotide synthase [NAD(+)]</fullName>
    </alternativeName>
</protein>
<dbReference type="InterPro" id="IPR004150">
    <property type="entry name" value="NAD_DNA_ligase_OB"/>
</dbReference>
<dbReference type="PANTHER" id="PTHR23389">
    <property type="entry name" value="CHROMOSOME TRANSMISSION FIDELITY FACTOR 18"/>
    <property type="match status" value="1"/>
</dbReference>
<keyword evidence="14" id="KW-0464">Manganese</keyword>
<dbReference type="Gene3D" id="1.10.150.20">
    <property type="entry name" value="5' to 3' exonuclease, C-terminal subdomain"/>
    <property type="match status" value="2"/>
</dbReference>
<dbReference type="Pfam" id="PF03120">
    <property type="entry name" value="OB_DNA_ligase"/>
    <property type="match status" value="1"/>
</dbReference>
<comment type="caution">
    <text evidence="14">Lacks conserved residue(s) required for the propagation of feature annotation.</text>
</comment>
<feature type="binding site" evidence="14">
    <location>
        <position position="462"/>
    </location>
    <ligand>
        <name>Zn(2+)</name>
        <dbReference type="ChEBI" id="CHEBI:29105"/>
    </ligand>
</feature>
<comment type="caution">
    <text evidence="17">The sequence shown here is derived from an EMBL/GenBank/DDBJ whole genome shotgun (WGS) entry which is preliminary data.</text>
</comment>
<dbReference type="GO" id="GO:0006260">
    <property type="term" value="P:DNA replication"/>
    <property type="evidence" value="ECO:0007669"/>
    <property type="project" value="UniProtKB-KW"/>
</dbReference>
<dbReference type="SUPFAM" id="SSF52113">
    <property type="entry name" value="BRCT domain"/>
    <property type="match status" value="1"/>
</dbReference>
<feature type="active site" description="N6-AMP-lysine intermediate" evidence="14">
    <location>
        <position position="109"/>
    </location>
</feature>
<dbReference type="SUPFAM" id="SSF47781">
    <property type="entry name" value="RuvA domain 2-like"/>
    <property type="match status" value="1"/>
</dbReference>
<keyword evidence="11 14" id="KW-0234">DNA repair</keyword>
<dbReference type="InterPro" id="IPR036420">
    <property type="entry name" value="BRCT_dom_sf"/>
</dbReference>
<dbReference type="CDD" id="cd17748">
    <property type="entry name" value="BRCT_DNA_ligase_like"/>
    <property type="match status" value="1"/>
</dbReference>
<evidence type="ECO:0000256" key="1">
    <source>
        <dbReference type="ARBA" id="ARBA00004067"/>
    </source>
</evidence>
<evidence type="ECO:0000256" key="3">
    <source>
        <dbReference type="ARBA" id="ARBA00013308"/>
    </source>
</evidence>
<dbReference type="AlphaFoldDB" id="A0A9X2F7K2"/>
<dbReference type="Pfam" id="PF12826">
    <property type="entry name" value="HHH_2"/>
    <property type="match status" value="1"/>
</dbReference>
<dbReference type="FunFam" id="1.10.150.20:FF:000007">
    <property type="entry name" value="DNA ligase"/>
    <property type="match status" value="1"/>
</dbReference>
<dbReference type="RefSeq" id="WP_252851921.1">
    <property type="nucleotide sequence ID" value="NZ_JAMXLR010000026.1"/>
</dbReference>
<evidence type="ECO:0000256" key="8">
    <source>
        <dbReference type="ARBA" id="ARBA00022833"/>
    </source>
</evidence>
<dbReference type="SUPFAM" id="SSF50249">
    <property type="entry name" value="Nucleic acid-binding proteins"/>
    <property type="match status" value="1"/>
</dbReference>
<feature type="compositionally biased region" description="Basic and acidic residues" evidence="15">
    <location>
        <begin position="427"/>
        <end position="445"/>
    </location>
</feature>
<feature type="binding site" evidence="14">
    <location>
        <position position="285"/>
    </location>
    <ligand>
        <name>NAD(+)</name>
        <dbReference type="ChEBI" id="CHEBI:57540"/>
    </ligand>
</feature>
<evidence type="ECO:0000256" key="4">
    <source>
        <dbReference type="ARBA" id="ARBA00022598"/>
    </source>
</evidence>
<dbReference type="InterPro" id="IPR013839">
    <property type="entry name" value="DNAligase_adenylation"/>
</dbReference>
<dbReference type="GO" id="GO:0006281">
    <property type="term" value="P:DNA repair"/>
    <property type="evidence" value="ECO:0007669"/>
    <property type="project" value="UniProtKB-KW"/>
</dbReference>
<evidence type="ECO:0000256" key="2">
    <source>
        <dbReference type="ARBA" id="ARBA00012722"/>
    </source>
</evidence>
<dbReference type="PROSITE" id="PS50172">
    <property type="entry name" value="BRCT"/>
    <property type="match status" value="1"/>
</dbReference>
<keyword evidence="18" id="KW-1185">Reference proteome</keyword>
<dbReference type="InterPro" id="IPR041663">
    <property type="entry name" value="DisA/LigA_HHH"/>
</dbReference>
<comment type="function">
    <text evidence="1 14">DNA ligase that catalyzes the formation of phosphodiester linkages between 5'-phosphoryl and 3'-hydroxyl groups in double-stranded DNA using NAD as a coenzyme and as the energy source for the reaction. It is essential for DNA replication and repair of damaged DNA.</text>
</comment>
<keyword evidence="10 14" id="KW-0520">NAD</keyword>
<dbReference type="Proteomes" id="UP001155241">
    <property type="component" value="Unassembled WGS sequence"/>
</dbReference>
<evidence type="ECO:0000259" key="16">
    <source>
        <dbReference type="PROSITE" id="PS50172"/>
    </source>
</evidence>
<evidence type="ECO:0000256" key="13">
    <source>
        <dbReference type="ARBA" id="ARBA00060881"/>
    </source>
</evidence>
<dbReference type="Gene3D" id="3.30.470.30">
    <property type="entry name" value="DNA ligase/mRNA capping enzyme"/>
    <property type="match status" value="1"/>
</dbReference>
<gene>
    <name evidence="14 17" type="primary">ligA</name>
    <name evidence="17" type="ORF">NG895_07845</name>
</gene>
<feature type="binding site" evidence="14">
    <location>
        <position position="309"/>
    </location>
    <ligand>
        <name>NAD(+)</name>
        <dbReference type="ChEBI" id="CHEBI:57540"/>
    </ligand>
</feature>
<evidence type="ECO:0000256" key="9">
    <source>
        <dbReference type="ARBA" id="ARBA00022842"/>
    </source>
</evidence>
<evidence type="ECO:0000256" key="14">
    <source>
        <dbReference type="HAMAP-Rule" id="MF_01588"/>
    </source>
</evidence>
<dbReference type="Pfam" id="PF00533">
    <property type="entry name" value="BRCT"/>
    <property type="match status" value="1"/>
</dbReference>
<feature type="binding site" evidence="14">
    <location>
        <position position="467"/>
    </location>
    <ligand>
        <name>Zn(2+)</name>
        <dbReference type="ChEBI" id="CHEBI:29105"/>
    </ligand>
</feature>
<evidence type="ECO:0000256" key="7">
    <source>
        <dbReference type="ARBA" id="ARBA00022763"/>
    </source>
</evidence>
<dbReference type="Gene3D" id="2.40.50.140">
    <property type="entry name" value="Nucleic acid-binding proteins"/>
    <property type="match status" value="1"/>
</dbReference>
<evidence type="ECO:0000313" key="17">
    <source>
        <dbReference type="EMBL" id="MCO6043817.1"/>
    </source>
</evidence>
<evidence type="ECO:0000256" key="12">
    <source>
        <dbReference type="ARBA" id="ARBA00034005"/>
    </source>
</evidence>
<feature type="binding site" evidence="14">
    <location>
        <begin position="80"/>
        <end position="81"/>
    </location>
    <ligand>
        <name>NAD(+)</name>
        <dbReference type="ChEBI" id="CHEBI:57540"/>
    </ligand>
</feature>
<dbReference type="PROSITE" id="PS01055">
    <property type="entry name" value="DNA_LIGASE_N1"/>
    <property type="match status" value="1"/>
</dbReference>
<keyword evidence="7 14" id="KW-0227">DNA damage</keyword>
<dbReference type="EC" id="6.5.1.2" evidence="2 14"/>
<feature type="region of interest" description="Disordered" evidence="15">
    <location>
        <begin position="427"/>
        <end position="448"/>
    </location>
</feature>
<dbReference type="PIRSF" id="PIRSF001604">
    <property type="entry name" value="LigA"/>
    <property type="match status" value="1"/>
</dbReference>
<dbReference type="NCBIfam" id="NF005932">
    <property type="entry name" value="PRK07956.1"/>
    <property type="match status" value="1"/>
</dbReference>
<name>A0A9X2F7K2_9BACT</name>
<keyword evidence="8 14" id="KW-0862">Zinc</keyword>